<reference evidence="4" key="4">
    <citation type="submission" date="2025-09" db="UniProtKB">
        <authorList>
            <consortium name="Ensembl"/>
        </authorList>
    </citation>
    <scope>IDENTIFICATION</scope>
</reference>
<feature type="compositionally biased region" description="Acidic residues" evidence="2">
    <location>
        <begin position="409"/>
        <end position="422"/>
    </location>
</feature>
<dbReference type="InterPro" id="IPR029380">
    <property type="entry name" value="FAM124"/>
</dbReference>
<dbReference type="Ensembl" id="ENSAMXT00000042153.1">
    <property type="protein sequence ID" value="ENSAMXP00000041066.1"/>
    <property type="gene ID" value="ENSAMXG00000029054.1"/>
</dbReference>
<accession>A0A3B1JH77</accession>
<dbReference type="InParanoid" id="A0A3B1JH77"/>
<sequence>MLRKPYLYHSRVEDEPADSGAETAGSDCSKISCSSLDLMAGPGQEPPLVTMHLLANPGDSLLLQHTLDRLLKWVCPGLRLFHVSERACPVRDYALPPVAGYPSLAVTLFLHESYGEERILRVLDFLQCPPWQYHHTESCGSRTGQGVHISSTSSPSSALLRPYLLPSRDFYSLGTGMPVWGVRPVHCGGEVVRLTLHSCYDNYEDTVRLYETVLRRRAEEQKAGFCWFTLMAERGLSLQLALKQLSPGVRVETCHSAVLQFRVGEIGQLVPLLPNPCSPISATRWQTEDLDGNKILFQVKGAAQPQRLLTSAFPLSCPSLPSRSLLRCPVPTPLHSAPLGSFSKLSQLKERALAKLPSDTSPGAQRLGGESLGSGSACSTPPGSSCYSSQRSSPAALSVNPSITRLLLEEQDEKDKEEEPETNVDTGRTVGPPTQRPSAVGASRLETLARDLRQGLPEALMSLPEPVSLRLAGQEPMEQVDEFFI</sequence>
<feature type="compositionally biased region" description="Polar residues" evidence="2">
    <location>
        <begin position="373"/>
        <end position="403"/>
    </location>
</feature>
<dbReference type="Bgee" id="ENSAMXG00000029054">
    <property type="expression patterns" value="Expressed in embryo and 7 other cell types or tissues"/>
</dbReference>
<dbReference type="GeneTree" id="ENSGT00590000083134"/>
<evidence type="ECO:0000313" key="4">
    <source>
        <dbReference type="Ensembl" id="ENSAMXP00000041066.1"/>
    </source>
</evidence>
<dbReference type="STRING" id="7994.ENSAMXP00000041066"/>
<dbReference type="PANTHER" id="PTHR14715">
    <property type="entry name" value="FAM124 DOMAIN-CONTAINING PROTEIN-RELATED"/>
    <property type="match status" value="1"/>
</dbReference>
<dbReference type="AlphaFoldDB" id="A0A3B1JH77"/>
<feature type="region of interest" description="Disordered" evidence="2">
    <location>
        <begin position="354"/>
        <end position="442"/>
    </location>
</feature>
<reference evidence="5" key="2">
    <citation type="journal article" date="2014" name="Nat. Commun.">
        <title>The cavefish genome reveals candidate genes for eye loss.</title>
        <authorList>
            <person name="McGaugh S.E."/>
            <person name="Gross J.B."/>
            <person name="Aken B."/>
            <person name="Blin M."/>
            <person name="Borowsky R."/>
            <person name="Chalopin D."/>
            <person name="Hinaux H."/>
            <person name="Jeffery W.R."/>
            <person name="Keene A."/>
            <person name="Ma L."/>
            <person name="Minx P."/>
            <person name="Murphy D."/>
            <person name="O'Quin K.E."/>
            <person name="Retaux S."/>
            <person name="Rohner N."/>
            <person name="Searle S.M."/>
            <person name="Stahl B.A."/>
            <person name="Tabin C."/>
            <person name="Volff J.N."/>
            <person name="Yoshizawa M."/>
            <person name="Warren W.C."/>
        </authorList>
    </citation>
    <scope>NUCLEOTIDE SEQUENCE [LARGE SCALE GENOMIC DNA]</scope>
    <source>
        <strain evidence="5">female</strain>
    </source>
</reference>
<evidence type="ECO:0000256" key="2">
    <source>
        <dbReference type="SAM" id="MobiDB-lite"/>
    </source>
</evidence>
<evidence type="ECO:0000256" key="1">
    <source>
        <dbReference type="ARBA" id="ARBA00006440"/>
    </source>
</evidence>
<protein>
    <submittedName>
        <fullName evidence="4">Family with sequence similarity 124 member B</fullName>
    </submittedName>
</protein>
<reference evidence="5" key="1">
    <citation type="submission" date="2013-03" db="EMBL/GenBank/DDBJ databases">
        <authorList>
            <person name="Jeffery W."/>
            <person name="Warren W."/>
            <person name="Wilson R.K."/>
        </authorList>
    </citation>
    <scope>NUCLEOTIDE SEQUENCE</scope>
    <source>
        <strain evidence="5">female</strain>
    </source>
</reference>
<feature type="domain" description="FAM124" evidence="3">
    <location>
        <begin position="49"/>
        <end position="298"/>
    </location>
</feature>
<dbReference type="GO" id="GO:0005654">
    <property type="term" value="C:nucleoplasm"/>
    <property type="evidence" value="ECO:0007669"/>
    <property type="project" value="TreeGrafter"/>
</dbReference>
<evidence type="ECO:0000313" key="5">
    <source>
        <dbReference type="Proteomes" id="UP000018467"/>
    </source>
</evidence>
<reference evidence="4" key="3">
    <citation type="submission" date="2025-08" db="UniProtKB">
        <authorList>
            <consortium name="Ensembl"/>
        </authorList>
    </citation>
    <scope>IDENTIFICATION</scope>
</reference>
<name>A0A3B1JH77_ASTMX</name>
<dbReference type="PANTHER" id="PTHR14715:SF2">
    <property type="entry name" value="PROTEIN FAM124B"/>
    <property type="match status" value="1"/>
</dbReference>
<organism evidence="4 5">
    <name type="scientific">Astyanax mexicanus</name>
    <name type="common">Blind cave fish</name>
    <name type="synonym">Astyanax fasciatus mexicanus</name>
    <dbReference type="NCBI Taxonomy" id="7994"/>
    <lineage>
        <taxon>Eukaryota</taxon>
        <taxon>Metazoa</taxon>
        <taxon>Chordata</taxon>
        <taxon>Craniata</taxon>
        <taxon>Vertebrata</taxon>
        <taxon>Euteleostomi</taxon>
        <taxon>Actinopterygii</taxon>
        <taxon>Neopterygii</taxon>
        <taxon>Teleostei</taxon>
        <taxon>Ostariophysi</taxon>
        <taxon>Characiformes</taxon>
        <taxon>Characoidei</taxon>
        <taxon>Acestrorhamphidae</taxon>
        <taxon>Acestrorhamphinae</taxon>
        <taxon>Astyanax</taxon>
    </lineage>
</organism>
<evidence type="ECO:0000259" key="3">
    <source>
        <dbReference type="Pfam" id="PF15067"/>
    </source>
</evidence>
<dbReference type="Proteomes" id="UP000018467">
    <property type="component" value="Unassembled WGS sequence"/>
</dbReference>
<comment type="similarity">
    <text evidence="1">Belongs to the FAM124 family.</text>
</comment>
<keyword evidence="5" id="KW-1185">Reference proteome</keyword>
<dbReference type="InterPro" id="IPR046365">
    <property type="entry name" value="FAM124_dom"/>
</dbReference>
<proteinExistence type="inferred from homology"/>
<dbReference type="Pfam" id="PF15067">
    <property type="entry name" value="FAM124"/>
    <property type="match status" value="1"/>
</dbReference>